<dbReference type="InterPro" id="IPR014914">
    <property type="entry name" value="RES_dom"/>
</dbReference>
<keyword evidence="3" id="KW-1185">Reference proteome</keyword>
<dbReference type="RefSeq" id="WP_169564952.1">
    <property type="nucleotide sequence ID" value="NZ_JAAXYH010000010.1"/>
</dbReference>
<dbReference type="SMART" id="SM00953">
    <property type="entry name" value="RES"/>
    <property type="match status" value="1"/>
</dbReference>
<comment type="caution">
    <text evidence="2">The sequence shown here is derived from an EMBL/GenBank/DDBJ whole genome shotgun (WGS) entry which is preliminary data.</text>
</comment>
<accession>A0A972JM82</accession>
<reference evidence="2" key="1">
    <citation type="submission" date="2020-04" db="EMBL/GenBank/DDBJ databases">
        <title>Description of Shewanella salipaludis sp. nov., isolated from a salt marsh.</title>
        <authorList>
            <person name="Park S."/>
            <person name="Yoon J.-H."/>
        </authorList>
    </citation>
    <scope>NUCLEOTIDE SEQUENCE</scope>
    <source>
        <strain evidence="2">SHSM-M6</strain>
    </source>
</reference>
<evidence type="ECO:0000259" key="1">
    <source>
        <dbReference type="SMART" id="SM00953"/>
    </source>
</evidence>
<proteinExistence type="predicted"/>
<dbReference type="Pfam" id="PF08808">
    <property type="entry name" value="RES"/>
    <property type="match status" value="1"/>
</dbReference>
<feature type="domain" description="RES" evidence="1">
    <location>
        <begin position="178"/>
        <end position="333"/>
    </location>
</feature>
<dbReference type="AlphaFoldDB" id="A0A972JM82"/>
<evidence type="ECO:0000313" key="3">
    <source>
        <dbReference type="Proteomes" id="UP000737113"/>
    </source>
</evidence>
<name>A0A972JM82_9GAMM</name>
<dbReference type="EMBL" id="JAAXYH010000010">
    <property type="protein sequence ID" value="NMH66232.1"/>
    <property type="molecule type" value="Genomic_DNA"/>
</dbReference>
<evidence type="ECO:0000313" key="2">
    <source>
        <dbReference type="EMBL" id="NMH66232.1"/>
    </source>
</evidence>
<gene>
    <name evidence="2" type="ORF">HC757_13790</name>
</gene>
<dbReference type="Proteomes" id="UP000737113">
    <property type="component" value="Unassembled WGS sequence"/>
</dbReference>
<sequence length="346" mass="39190">MSELTMMKCCQNCFNDSYLYDYIRYQAIELDTCGYCKSKDVLTVEPNSLCVLFEPLVDAYILDENGKTLVDCFRDDWFLFSSSKMNSQAMQVLLGEILDDANVVRKLYSLPISPSDTTLKVWEEFKEELKHSNRFFIKKQINEQILSQMFPYITLLKNDRPEEWFRARLQYSQSDVYGIHEMGAPPKDKVGHGRANPAGIPYLYIASQVDTAVSEVRPHTGDAVSVATIIMSESVKLLDLRDPKLRASPFEMLGTSSDIGSLKKGIEFLDKLGEELTRPVRREAAAYDYVPSQFLCELIKHYGYDGVVYKSSVGEGFNAALFDPSLAEVTSVKSFVVKRVTVDLDA</sequence>
<protein>
    <submittedName>
        <fullName evidence="2">RES domain-containing protein</fullName>
    </submittedName>
</protein>
<organism evidence="2 3">
    <name type="scientific">Shewanella salipaludis</name>
    <dbReference type="NCBI Taxonomy" id="2723052"/>
    <lineage>
        <taxon>Bacteria</taxon>
        <taxon>Pseudomonadati</taxon>
        <taxon>Pseudomonadota</taxon>
        <taxon>Gammaproteobacteria</taxon>
        <taxon>Alteromonadales</taxon>
        <taxon>Shewanellaceae</taxon>
        <taxon>Shewanella</taxon>
    </lineage>
</organism>